<dbReference type="AlphaFoldDB" id="A0A8J4H3Z3"/>
<dbReference type="InterPro" id="IPR010852">
    <property type="entry name" value="ABATE"/>
</dbReference>
<sequence>MSSHKGFPLVSGHLSLDLVNTELVKRGVRHDLLATERGLADWIKLMKQSSRLFSHLFEEKHLLSHGMPMPELKELRIFLREGFDAVADGKRLEETWISHLEDLIKQAPLTFKLIEGSLLPVPVGATEDAIVSLIAFDALQLLAKGELLSLQRCANPDCVLLFMDTTGRRKWCSMKVCGNRTKVARHQIRRKEN</sequence>
<dbReference type="Pfam" id="PF07336">
    <property type="entry name" value="ABATE"/>
    <property type="match status" value="1"/>
</dbReference>
<dbReference type="PANTHER" id="PTHR35525">
    <property type="entry name" value="BLL6575 PROTEIN"/>
    <property type="match status" value="1"/>
</dbReference>
<feature type="domain" description="Zinc finger CGNR" evidence="1">
    <location>
        <begin position="150"/>
        <end position="190"/>
    </location>
</feature>
<dbReference type="InterPro" id="IPR023286">
    <property type="entry name" value="ABATE_dom_sf"/>
</dbReference>
<dbReference type="SUPFAM" id="SSF160904">
    <property type="entry name" value="Jann2411-like"/>
    <property type="match status" value="1"/>
</dbReference>
<dbReference type="EMBL" id="BOVK01000023">
    <property type="protein sequence ID" value="GIQ69072.1"/>
    <property type="molecule type" value="Genomic_DNA"/>
</dbReference>
<dbReference type="Proteomes" id="UP000677918">
    <property type="component" value="Unassembled WGS sequence"/>
</dbReference>
<dbReference type="InterPro" id="IPR021005">
    <property type="entry name" value="Znf_CGNR"/>
</dbReference>
<keyword evidence="3" id="KW-1185">Reference proteome</keyword>
<evidence type="ECO:0000313" key="3">
    <source>
        <dbReference type="Proteomes" id="UP000677918"/>
    </source>
</evidence>
<dbReference type="Pfam" id="PF11706">
    <property type="entry name" value="zf-CGNR"/>
    <property type="match status" value="1"/>
</dbReference>
<protein>
    <submittedName>
        <fullName evidence="2">RNA-binding protein</fullName>
    </submittedName>
</protein>
<evidence type="ECO:0000259" key="1">
    <source>
        <dbReference type="Pfam" id="PF11706"/>
    </source>
</evidence>
<dbReference type="Gene3D" id="1.10.3300.10">
    <property type="entry name" value="Jann2411-like domain"/>
    <property type="match status" value="1"/>
</dbReference>
<evidence type="ECO:0000313" key="2">
    <source>
        <dbReference type="EMBL" id="GIQ69072.1"/>
    </source>
</evidence>
<dbReference type="RefSeq" id="WP_213411878.1">
    <property type="nucleotide sequence ID" value="NZ_BOVK01000023.1"/>
</dbReference>
<name>A0A8J4H3Z3_9BACL</name>
<proteinExistence type="predicted"/>
<reference evidence="2" key="1">
    <citation type="submission" date="2021-04" db="EMBL/GenBank/DDBJ databases">
        <title>Draft genome sequence of Xylanibacillus composti strain K13.</title>
        <authorList>
            <person name="Uke A."/>
            <person name="Chhe C."/>
            <person name="Baramee S."/>
            <person name="Kosugi A."/>
        </authorList>
    </citation>
    <scope>NUCLEOTIDE SEQUENCE</scope>
    <source>
        <strain evidence="2">K13</strain>
    </source>
</reference>
<gene>
    <name evidence="2" type="ORF">XYCOK13_18960</name>
</gene>
<dbReference type="PANTHER" id="PTHR35525:SF3">
    <property type="entry name" value="BLL6575 PROTEIN"/>
    <property type="match status" value="1"/>
</dbReference>
<accession>A0A8J4H3Z3</accession>
<organism evidence="2 3">
    <name type="scientific">Xylanibacillus composti</name>
    <dbReference type="NCBI Taxonomy" id="1572762"/>
    <lineage>
        <taxon>Bacteria</taxon>
        <taxon>Bacillati</taxon>
        <taxon>Bacillota</taxon>
        <taxon>Bacilli</taxon>
        <taxon>Bacillales</taxon>
        <taxon>Paenibacillaceae</taxon>
        <taxon>Xylanibacillus</taxon>
    </lineage>
</organism>
<comment type="caution">
    <text evidence="2">The sequence shown here is derived from an EMBL/GenBank/DDBJ whole genome shotgun (WGS) entry which is preliminary data.</text>
</comment>